<dbReference type="PRINTS" id="PR00469">
    <property type="entry name" value="PNDRDTASEII"/>
</dbReference>
<keyword evidence="3" id="KW-0812">Transmembrane</keyword>
<dbReference type="HOGENOM" id="CLU_068376_2_0_10"/>
<dbReference type="STRING" id="1094466.KQS_12110"/>
<dbReference type="EMBL" id="HE774682">
    <property type="protein sequence ID" value="CCG54330.1"/>
    <property type="molecule type" value="Genomic_DNA"/>
</dbReference>
<dbReference type="PANTHER" id="PTHR48105">
    <property type="entry name" value="THIOREDOXIN REDUCTASE 1-RELATED-RELATED"/>
    <property type="match status" value="1"/>
</dbReference>
<keyword evidence="6" id="KW-1185">Reference proteome</keyword>
<protein>
    <submittedName>
        <fullName evidence="5">Putative pyridine nucleotide-disulphide oxidoreductase, class-II family protein</fullName>
    </submittedName>
</protein>
<name>H8XR96_FLAIG</name>
<dbReference type="GO" id="GO:0016491">
    <property type="term" value="F:oxidoreductase activity"/>
    <property type="evidence" value="ECO:0007669"/>
    <property type="project" value="UniProtKB-KW"/>
</dbReference>
<dbReference type="Pfam" id="PF07992">
    <property type="entry name" value="Pyr_redox_2"/>
    <property type="match status" value="1"/>
</dbReference>
<organism evidence="5 6">
    <name type="scientific">Flavobacterium indicum (strain DSM 17447 / CIP 109464 / GPTSA100-9)</name>
    <dbReference type="NCBI Taxonomy" id="1094466"/>
    <lineage>
        <taxon>Bacteria</taxon>
        <taxon>Pseudomonadati</taxon>
        <taxon>Bacteroidota</taxon>
        <taxon>Flavobacteriia</taxon>
        <taxon>Flavobacteriales</taxon>
        <taxon>Flavobacteriaceae</taxon>
        <taxon>Flavobacterium</taxon>
    </lineage>
</organism>
<dbReference type="InterPro" id="IPR050097">
    <property type="entry name" value="Ferredoxin-NADP_redctase_2"/>
</dbReference>
<reference evidence="6" key="2">
    <citation type="submission" date="2012-03" db="EMBL/GenBank/DDBJ databases">
        <title>Complete genome sequence of Flavobacterium indicum GPTSA100-9T, isolated from warm spring water.</title>
        <authorList>
            <person name="Barbier P."/>
            <person name="Houel A."/>
            <person name="Loux V."/>
            <person name="Poulain J."/>
            <person name="Bernardet J.-F."/>
            <person name="Touchon M."/>
            <person name="Duchaud E."/>
        </authorList>
    </citation>
    <scope>NUCLEOTIDE SEQUENCE [LARGE SCALE GENOMIC DNA]</scope>
    <source>
        <strain evidence="6">DSM 17447 / CIP 109464 / GPTSA100-9</strain>
    </source>
</reference>
<dbReference type="Gene3D" id="3.50.50.60">
    <property type="entry name" value="FAD/NAD(P)-binding domain"/>
    <property type="match status" value="1"/>
</dbReference>
<dbReference type="InterPro" id="IPR023753">
    <property type="entry name" value="FAD/NAD-binding_dom"/>
</dbReference>
<dbReference type="AlphaFoldDB" id="H8XR96"/>
<keyword evidence="3" id="KW-0472">Membrane</keyword>
<reference evidence="5 6" key="1">
    <citation type="journal article" date="2012" name="J. Bacteriol.">
        <title>Complete Genome Sequence of Flavobacterium indicum GPSTA100-9T, Isolated from Warm Spring Water.</title>
        <authorList>
            <person name="Barbier P."/>
            <person name="Houel A."/>
            <person name="Loux V."/>
            <person name="Poulain J."/>
            <person name="Bernardet J.F."/>
            <person name="Touchon M."/>
            <person name="Duchaud E."/>
        </authorList>
    </citation>
    <scope>NUCLEOTIDE SEQUENCE [LARGE SCALE GENOMIC DNA]</scope>
    <source>
        <strain evidence="6">DSM 17447 / CIP 109464 / GPTSA100-9</strain>
    </source>
</reference>
<keyword evidence="3" id="KW-1133">Transmembrane helix</keyword>
<sequence length="203" mass="21850">MFDVVIIGGGVSGMSAALLFGSAQHKPFMADKKIGIIVHQKTSSLQTAVFNNAYGIPAGKLGSELLEESKTQLASLYPHIQQIENEKVLEITGEKDNFTVRTNKNHYLTKNVIVGIGAGNPFTIAGLDEFVMPHQKAAPEKNRLQLKNEDYVVKPGIYVVGTLAGLRSQLVIAAGSGAAVATDIMTLWNDNKPVQVHDALPKE</sequence>
<dbReference type="Proteomes" id="UP000007599">
    <property type="component" value="Chromosome I"/>
</dbReference>
<dbReference type="RefSeq" id="WP_014389448.1">
    <property type="nucleotide sequence ID" value="NC_017025.1"/>
</dbReference>
<dbReference type="eggNOG" id="COG0492">
    <property type="taxonomic scope" value="Bacteria"/>
</dbReference>
<dbReference type="InterPro" id="IPR036188">
    <property type="entry name" value="FAD/NAD-bd_sf"/>
</dbReference>
<dbReference type="PATRIC" id="fig|1094466.5.peg.2367"/>
<dbReference type="SUPFAM" id="SSF51905">
    <property type="entry name" value="FAD/NAD(P)-binding domain"/>
    <property type="match status" value="1"/>
</dbReference>
<accession>H8XR96</accession>
<keyword evidence="1" id="KW-0285">Flavoprotein</keyword>
<evidence type="ECO:0000256" key="3">
    <source>
        <dbReference type="SAM" id="Phobius"/>
    </source>
</evidence>
<feature type="transmembrane region" description="Helical" evidence="3">
    <location>
        <begin position="6"/>
        <end position="23"/>
    </location>
</feature>
<evidence type="ECO:0000313" key="5">
    <source>
        <dbReference type="EMBL" id="CCG54330.1"/>
    </source>
</evidence>
<keyword evidence="2" id="KW-0560">Oxidoreductase</keyword>
<gene>
    <name evidence="5" type="ordered locus">KQS_12110</name>
</gene>
<evidence type="ECO:0000256" key="2">
    <source>
        <dbReference type="ARBA" id="ARBA00023002"/>
    </source>
</evidence>
<evidence type="ECO:0000256" key="1">
    <source>
        <dbReference type="ARBA" id="ARBA00022630"/>
    </source>
</evidence>
<dbReference type="KEGG" id="fin:KQS_12110"/>
<proteinExistence type="predicted"/>
<evidence type="ECO:0000313" key="6">
    <source>
        <dbReference type="Proteomes" id="UP000007599"/>
    </source>
</evidence>
<evidence type="ECO:0000259" key="4">
    <source>
        <dbReference type="Pfam" id="PF07992"/>
    </source>
</evidence>
<dbReference type="OrthoDB" id="1199853at2"/>
<feature type="domain" description="FAD/NAD(P)-binding" evidence="4">
    <location>
        <begin position="2"/>
        <end position="161"/>
    </location>
</feature>